<evidence type="ECO:0000313" key="16">
    <source>
        <dbReference type="EMBL" id="OGN20439.1"/>
    </source>
</evidence>
<comment type="subcellular location">
    <subcellularLocation>
        <location evidence="1 12">Cytoplasm</location>
    </subcellularLocation>
</comment>
<feature type="domain" description="Helicase ATP-binding" evidence="14">
    <location>
        <begin position="23"/>
        <end position="181"/>
    </location>
</feature>
<dbReference type="SUPFAM" id="SSF46600">
    <property type="entry name" value="C-terminal UvrC-binding domain of UvrB"/>
    <property type="match status" value="1"/>
</dbReference>
<evidence type="ECO:0000259" key="14">
    <source>
        <dbReference type="PROSITE" id="PS51192"/>
    </source>
</evidence>
<dbReference type="CDD" id="cd17916">
    <property type="entry name" value="DEXHc_UvrB"/>
    <property type="match status" value="1"/>
</dbReference>
<organism evidence="16 17">
    <name type="scientific">Candidatus Yanofskybacteria bacterium RIFCSPHIGHO2_12_FULL_45_19b</name>
    <dbReference type="NCBI Taxonomy" id="1802689"/>
    <lineage>
        <taxon>Bacteria</taxon>
        <taxon>Candidatus Yanofskyibacteriota</taxon>
    </lineage>
</organism>
<proteinExistence type="inferred from homology"/>
<dbReference type="InterPro" id="IPR006935">
    <property type="entry name" value="Helicase/UvrB_N"/>
</dbReference>
<feature type="domain" description="Helicase C-terminal" evidence="15">
    <location>
        <begin position="436"/>
        <end position="598"/>
    </location>
</feature>
<keyword evidence="6 12" id="KW-0228">DNA excision</keyword>
<dbReference type="PROSITE" id="PS51192">
    <property type="entry name" value="HELICASE_ATP_BIND_1"/>
    <property type="match status" value="1"/>
</dbReference>
<evidence type="ECO:0000313" key="17">
    <source>
        <dbReference type="Proteomes" id="UP000177478"/>
    </source>
</evidence>
<comment type="similarity">
    <text evidence="2 12">Belongs to the UvrB family.</text>
</comment>
<dbReference type="PROSITE" id="PS50151">
    <property type="entry name" value="UVR"/>
    <property type="match status" value="1"/>
</dbReference>
<dbReference type="Proteomes" id="UP000177478">
    <property type="component" value="Unassembled WGS sequence"/>
</dbReference>
<dbReference type="GO" id="GO:0006289">
    <property type="term" value="P:nucleotide-excision repair"/>
    <property type="evidence" value="ECO:0007669"/>
    <property type="project" value="InterPro"/>
</dbReference>
<gene>
    <name evidence="16" type="ORF">A3F25_02140</name>
</gene>
<dbReference type="Gene3D" id="4.10.860.10">
    <property type="entry name" value="UVR domain"/>
    <property type="match status" value="1"/>
</dbReference>
<evidence type="ECO:0000256" key="6">
    <source>
        <dbReference type="ARBA" id="ARBA00022769"/>
    </source>
</evidence>
<dbReference type="EMBL" id="MGKD01000004">
    <property type="protein sequence ID" value="OGN20439.1"/>
    <property type="molecule type" value="Genomic_DNA"/>
</dbReference>
<dbReference type="Pfam" id="PF04851">
    <property type="entry name" value="ResIII"/>
    <property type="match status" value="1"/>
</dbReference>
<dbReference type="SMART" id="SM00487">
    <property type="entry name" value="DEXDc"/>
    <property type="match status" value="1"/>
</dbReference>
<dbReference type="InterPro" id="IPR001650">
    <property type="entry name" value="Helicase_C-like"/>
</dbReference>
<dbReference type="PANTHER" id="PTHR24029">
    <property type="entry name" value="UVRABC SYSTEM PROTEIN B"/>
    <property type="match status" value="1"/>
</dbReference>
<evidence type="ECO:0000256" key="3">
    <source>
        <dbReference type="ARBA" id="ARBA00022490"/>
    </source>
</evidence>
<dbReference type="InterPro" id="IPR036876">
    <property type="entry name" value="UVR_dom_sf"/>
</dbReference>
<dbReference type="SUPFAM" id="SSF52540">
    <property type="entry name" value="P-loop containing nucleoside triphosphate hydrolases"/>
    <property type="match status" value="2"/>
</dbReference>
<dbReference type="GO" id="GO:0004518">
    <property type="term" value="F:nuclease activity"/>
    <property type="evidence" value="ECO:0007669"/>
    <property type="project" value="UniProtKB-KW"/>
</dbReference>
<dbReference type="CDD" id="cd18790">
    <property type="entry name" value="SF2_C_UvrB"/>
    <property type="match status" value="1"/>
</dbReference>
<keyword evidence="9 12" id="KW-0234">DNA repair</keyword>
<evidence type="ECO:0000256" key="7">
    <source>
        <dbReference type="ARBA" id="ARBA00022840"/>
    </source>
</evidence>
<comment type="caution">
    <text evidence="16">The sequence shown here is derived from an EMBL/GenBank/DDBJ whole genome shotgun (WGS) entry which is preliminary data.</text>
</comment>
<evidence type="ECO:0000256" key="12">
    <source>
        <dbReference type="RuleBase" id="RU003587"/>
    </source>
</evidence>
<accession>A0A1F8G7E1</accession>
<dbReference type="SMART" id="SM00490">
    <property type="entry name" value="HELICc"/>
    <property type="match status" value="1"/>
</dbReference>
<dbReference type="InterPro" id="IPR024759">
    <property type="entry name" value="UvrB_YAD/RRR_dom"/>
</dbReference>
<evidence type="ECO:0000256" key="8">
    <source>
        <dbReference type="ARBA" id="ARBA00022881"/>
    </source>
</evidence>
<evidence type="ECO:0000256" key="11">
    <source>
        <dbReference type="ARBA" id="ARBA00029504"/>
    </source>
</evidence>
<dbReference type="GO" id="GO:0005524">
    <property type="term" value="F:ATP binding"/>
    <property type="evidence" value="ECO:0007669"/>
    <property type="project" value="UniProtKB-KW"/>
</dbReference>
<dbReference type="InterPro" id="IPR014001">
    <property type="entry name" value="Helicase_ATP-bd"/>
</dbReference>
<evidence type="ECO:0000256" key="2">
    <source>
        <dbReference type="ARBA" id="ARBA00008533"/>
    </source>
</evidence>
<dbReference type="Pfam" id="PF12344">
    <property type="entry name" value="UvrB"/>
    <property type="match status" value="1"/>
</dbReference>
<evidence type="ECO:0000256" key="9">
    <source>
        <dbReference type="ARBA" id="ARBA00023204"/>
    </source>
</evidence>
<evidence type="ECO:0000256" key="1">
    <source>
        <dbReference type="ARBA" id="ARBA00004496"/>
    </source>
</evidence>
<name>A0A1F8G7E1_9BACT</name>
<evidence type="ECO:0000256" key="5">
    <source>
        <dbReference type="ARBA" id="ARBA00022763"/>
    </source>
</evidence>
<dbReference type="InterPro" id="IPR027417">
    <property type="entry name" value="P-loop_NTPase"/>
</dbReference>
<reference evidence="16 17" key="1">
    <citation type="journal article" date="2016" name="Nat. Commun.">
        <title>Thousands of microbial genomes shed light on interconnected biogeochemical processes in an aquifer system.</title>
        <authorList>
            <person name="Anantharaman K."/>
            <person name="Brown C.T."/>
            <person name="Hug L.A."/>
            <person name="Sharon I."/>
            <person name="Castelle C.J."/>
            <person name="Probst A.J."/>
            <person name="Thomas B.C."/>
            <person name="Singh A."/>
            <person name="Wilkins M.J."/>
            <person name="Karaoz U."/>
            <person name="Brodie E.L."/>
            <person name="Williams K.H."/>
            <person name="Hubbard S.S."/>
            <person name="Banfield J.F."/>
        </authorList>
    </citation>
    <scope>NUCLEOTIDE SEQUENCE [LARGE SCALE GENOMIC DNA]</scope>
</reference>
<evidence type="ECO:0000256" key="10">
    <source>
        <dbReference type="ARBA" id="ARBA00026033"/>
    </source>
</evidence>
<evidence type="ECO:0000256" key="4">
    <source>
        <dbReference type="ARBA" id="ARBA00022741"/>
    </source>
</evidence>
<dbReference type="Pfam" id="PF17757">
    <property type="entry name" value="UvrB_inter"/>
    <property type="match status" value="1"/>
</dbReference>
<dbReference type="GO" id="GO:0009380">
    <property type="term" value="C:excinuclease repair complex"/>
    <property type="evidence" value="ECO:0007669"/>
    <property type="project" value="InterPro"/>
</dbReference>
<dbReference type="Gene3D" id="3.40.50.300">
    <property type="entry name" value="P-loop containing nucleotide triphosphate hydrolases"/>
    <property type="match status" value="3"/>
</dbReference>
<dbReference type="NCBIfam" id="TIGR00631">
    <property type="entry name" value="uvrb"/>
    <property type="match status" value="1"/>
</dbReference>
<evidence type="ECO:0000259" key="15">
    <source>
        <dbReference type="PROSITE" id="PS51194"/>
    </source>
</evidence>
<keyword evidence="12" id="KW-0742">SOS response</keyword>
<dbReference type="AlphaFoldDB" id="A0A1F8G7E1"/>
<dbReference type="InterPro" id="IPR001943">
    <property type="entry name" value="UVR_dom"/>
</dbReference>
<dbReference type="STRING" id="1802689.A3F25_02140"/>
<dbReference type="NCBIfam" id="NF003673">
    <property type="entry name" value="PRK05298.1"/>
    <property type="match status" value="1"/>
</dbReference>
<dbReference type="PROSITE" id="PS51194">
    <property type="entry name" value="HELICASE_CTER"/>
    <property type="match status" value="1"/>
</dbReference>
<evidence type="ECO:0000259" key="13">
    <source>
        <dbReference type="PROSITE" id="PS50151"/>
    </source>
</evidence>
<dbReference type="GO" id="GO:0003677">
    <property type="term" value="F:DNA binding"/>
    <property type="evidence" value="ECO:0007669"/>
    <property type="project" value="InterPro"/>
</dbReference>
<dbReference type="GO" id="GO:0016887">
    <property type="term" value="F:ATP hydrolysis activity"/>
    <property type="evidence" value="ECO:0007669"/>
    <property type="project" value="InterPro"/>
</dbReference>
<keyword evidence="7" id="KW-0067">ATP-binding</keyword>
<feature type="domain" description="UVR" evidence="13">
    <location>
        <begin position="627"/>
        <end position="662"/>
    </location>
</feature>
<comment type="subunit">
    <text evidence="10 12">Forms a heterotetramer with UvrA during the search for lesions. Interacts with UvrC in an incision complex.</text>
</comment>
<protein>
    <recommendedName>
        <fullName evidence="11 12">UvrABC system protein B</fullName>
    </recommendedName>
</protein>
<sequence length="663" mass="75776">MFNLKSKFSPAGDQAQAITKLTKGLKTGLNAQTLLGVTGSGKTFTIASVINEVKKPTLIISHNKTLAAQLYQEFKEFFPHNSVHYFVSYYDYYQPEAYLPTSHTYIEKDAKINQEIDRLRHAATQALLSRDDVIIVASASCIYNLGSPEEYGKMSMEIFQGQKITPSELHANLLRLQYAPDIEMDRGKFRHTPEEFEIIPSTGDELIKIRIANNKIQKIKVARNLDLENKDFSDLEFTTVVQSRIFPAKYWVSDQSKMGIALQNIRAEMDKQTLWLRQKGMVEEAARLRDRTEFDIAMIRQTDYCYGIENYSRHLEFRQPGEAPYTLIDFFGTKPDFLTIVDESHMTIPQLRGMYSGDSSRKSTLVKHGFRLPSALDNRPLRFPEFNKRIKQTIYVSATPNEYELKKSGKKGLVEQLVRPTGLLDPTIEIVKTEKQVEHLIGEIKNRVAQNQRVLVTTITKRMAEDMAEYLSAQGIKVNYLHSEIKTLQRVEILRDLRIGKYDVIVGVNLLREGLDLPEVSLIAILDADKEGFLRNATTLIQTMGRAARHLRGHVIMYADKETKSMKSAIAETKRRRTVQEKHNTKHKITPIGISKSINDGSLLDSLKAKANSKSAWSHLPETLSPTTKIKELEKRIEKEIKRLNFETAIALRDEIRELKKNV</sequence>
<keyword evidence="3" id="KW-0963">Cytoplasm</keyword>
<dbReference type="PANTHER" id="PTHR24029:SF0">
    <property type="entry name" value="UVRABC SYSTEM PROTEIN B"/>
    <property type="match status" value="1"/>
</dbReference>
<keyword evidence="8 12" id="KW-0267">Excision nuclease</keyword>
<dbReference type="GO" id="GO:0009432">
    <property type="term" value="P:SOS response"/>
    <property type="evidence" value="ECO:0007669"/>
    <property type="project" value="UniProtKB-KW"/>
</dbReference>
<dbReference type="InterPro" id="IPR004807">
    <property type="entry name" value="UvrB"/>
</dbReference>
<dbReference type="Pfam" id="PF02151">
    <property type="entry name" value="UVR"/>
    <property type="match status" value="1"/>
</dbReference>
<dbReference type="GO" id="GO:0005737">
    <property type="term" value="C:cytoplasm"/>
    <property type="evidence" value="ECO:0007669"/>
    <property type="project" value="UniProtKB-SubCell"/>
</dbReference>
<dbReference type="Pfam" id="PF00271">
    <property type="entry name" value="Helicase_C"/>
    <property type="match status" value="1"/>
</dbReference>
<keyword evidence="4" id="KW-0547">Nucleotide-binding</keyword>
<keyword evidence="5 12" id="KW-0227">DNA damage</keyword>
<dbReference type="InterPro" id="IPR041471">
    <property type="entry name" value="UvrB_inter"/>
</dbReference>